<evidence type="ECO:0000313" key="4">
    <source>
        <dbReference type="Proteomes" id="UP000318741"/>
    </source>
</evidence>
<accession>A0A517PD99</accession>
<dbReference type="InterPro" id="IPR001296">
    <property type="entry name" value="Glyco_trans_1"/>
</dbReference>
<evidence type="ECO:0000259" key="1">
    <source>
        <dbReference type="Pfam" id="PF00534"/>
    </source>
</evidence>
<organism evidence="3 4">
    <name type="scientific">Alienimonas californiensis</name>
    <dbReference type="NCBI Taxonomy" id="2527989"/>
    <lineage>
        <taxon>Bacteria</taxon>
        <taxon>Pseudomonadati</taxon>
        <taxon>Planctomycetota</taxon>
        <taxon>Planctomycetia</taxon>
        <taxon>Planctomycetales</taxon>
        <taxon>Planctomycetaceae</taxon>
        <taxon>Alienimonas</taxon>
    </lineage>
</organism>
<dbReference type="EC" id="2.4.1.292" evidence="3"/>
<sequence>MPRVLSVIATLDGSGAEKQFALLNAGLKARGWDVQAVALTRGGPYRATLEEADVPVTVLNKSLKFDPFCLNRLRRLVARWKPDLIHSWMFTANAYARMASGGRPVIVGERCVDRWKGGWQHAVDRRLLGRTTKIVGNSQAVVDYVAACGAPANRLTVIPNGVEPLDPDPGYRAALLRSLDLPEDAQPVVSVGRLAPQKRPEDLVWAFQLLHQANPHAVHLIVGDGPLRARCERQATYFEHMHRCRFLGHRTDARQILANADALWLASEYEGQSNAVMEAMSAGVVPIVTDIPSNRELVTDAETGFLVGVNDSLGLCQWADRVLSDEVLRERIGGAARQRMRTEFSIEKMIDRYESLYRETLGAPETPSGTAVA</sequence>
<dbReference type="SUPFAM" id="SSF53756">
    <property type="entry name" value="UDP-Glycosyltransferase/glycogen phosphorylase"/>
    <property type="match status" value="1"/>
</dbReference>
<dbReference type="Proteomes" id="UP000318741">
    <property type="component" value="Chromosome"/>
</dbReference>
<feature type="domain" description="Glycosyl transferase family 1" evidence="1">
    <location>
        <begin position="177"/>
        <end position="339"/>
    </location>
</feature>
<dbReference type="PANTHER" id="PTHR12526:SF638">
    <property type="entry name" value="SPORE COAT PROTEIN SA"/>
    <property type="match status" value="1"/>
</dbReference>
<proteinExistence type="predicted"/>
<dbReference type="AlphaFoldDB" id="A0A517PD99"/>
<keyword evidence="3" id="KW-0808">Transferase</keyword>
<dbReference type="EMBL" id="CP036265">
    <property type="protein sequence ID" value="QDT17358.1"/>
    <property type="molecule type" value="Genomic_DNA"/>
</dbReference>
<dbReference type="RefSeq" id="WP_165700829.1">
    <property type="nucleotide sequence ID" value="NZ_CP036265.1"/>
</dbReference>
<dbReference type="InterPro" id="IPR028098">
    <property type="entry name" value="Glyco_trans_4-like_N"/>
</dbReference>
<dbReference type="GO" id="GO:0016757">
    <property type="term" value="F:glycosyltransferase activity"/>
    <property type="evidence" value="ECO:0007669"/>
    <property type="project" value="UniProtKB-KW"/>
</dbReference>
<evidence type="ECO:0000259" key="2">
    <source>
        <dbReference type="Pfam" id="PF13439"/>
    </source>
</evidence>
<evidence type="ECO:0000313" key="3">
    <source>
        <dbReference type="EMBL" id="QDT17358.1"/>
    </source>
</evidence>
<dbReference type="Gene3D" id="3.40.50.2000">
    <property type="entry name" value="Glycogen Phosphorylase B"/>
    <property type="match status" value="2"/>
</dbReference>
<name>A0A517PD99_9PLAN</name>
<dbReference type="KEGG" id="acaf:CA12_34790"/>
<dbReference type="Pfam" id="PF13439">
    <property type="entry name" value="Glyco_transf_4"/>
    <property type="match status" value="1"/>
</dbReference>
<feature type="domain" description="Glycosyltransferase subfamily 4-like N-terminal" evidence="2">
    <location>
        <begin position="14"/>
        <end position="163"/>
    </location>
</feature>
<protein>
    <submittedName>
        <fullName evidence="3">GalNAc-alpha-(1-&gt;4)-GalNAc-alpha-(1-&gt;3)-diNAcBac-PP-undecaprenol alpha-1,4-N-acetyl-D-galactosaminyltransferase</fullName>
        <ecNumber evidence="3">2.4.1.292</ecNumber>
    </submittedName>
</protein>
<gene>
    <name evidence="3" type="primary">pglH_2</name>
    <name evidence="3" type="ORF">CA12_34790</name>
</gene>
<reference evidence="3 4" key="1">
    <citation type="submission" date="2019-02" db="EMBL/GenBank/DDBJ databases">
        <title>Deep-cultivation of Planctomycetes and their phenomic and genomic characterization uncovers novel biology.</title>
        <authorList>
            <person name="Wiegand S."/>
            <person name="Jogler M."/>
            <person name="Boedeker C."/>
            <person name="Pinto D."/>
            <person name="Vollmers J."/>
            <person name="Rivas-Marin E."/>
            <person name="Kohn T."/>
            <person name="Peeters S.H."/>
            <person name="Heuer A."/>
            <person name="Rast P."/>
            <person name="Oberbeckmann S."/>
            <person name="Bunk B."/>
            <person name="Jeske O."/>
            <person name="Meyerdierks A."/>
            <person name="Storesund J.E."/>
            <person name="Kallscheuer N."/>
            <person name="Luecker S."/>
            <person name="Lage O.M."/>
            <person name="Pohl T."/>
            <person name="Merkel B.J."/>
            <person name="Hornburger P."/>
            <person name="Mueller R.-W."/>
            <person name="Bruemmer F."/>
            <person name="Labrenz M."/>
            <person name="Spormann A.M."/>
            <person name="Op den Camp H."/>
            <person name="Overmann J."/>
            <person name="Amann R."/>
            <person name="Jetten M.S.M."/>
            <person name="Mascher T."/>
            <person name="Medema M.H."/>
            <person name="Devos D.P."/>
            <person name="Kaster A.-K."/>
            <person name="Ovreas L."/>
            <person name="Rohde M."/>
            <person name="Galperin M.Y."/>
            <person name="Jogler C."/>
        </authorList>
    </citation>
    <scope>NUCLEOTIDE SEQUENCE [LARGE SCALE GENOMIC DNA]</scope>
    <source>
        <strain evidence="3 4">CA12</strain>
    </source>
</reference>
<dbReference type="Pfam" id="PF00534">
    <property type="entry name" value="Glycos_transf_1"/>
    <property type="match status" value="1"/>
</dbReference>
<dbReference type="PANTHER" id="PTHR12526">
    <property type="entry name" value="GLYCOSYLTRANSFERASE"/>
    <property type="match status" value="1"/>
</dbReference>
<keyword evidence="4" id="KW-1185">Reference proteome</keyword>
<keyword evidence="3" id="KW-0328">Glycosyltransferase</keyword>